<evidence type="ECO:0000256" key="3">
    <source>
        <dbReference type="ARBA" id="ARBA00021330"/>
    </source>
</evidence>
<sequence length="471" mass="51348">MLLTVSTTHSPATDLGHLLHKHPDRVQRFEQSFGTAVVLYPEADEQRCTVALLLQVDPVRLARSRAKGLPDFSLGQYVNDRSYAASSLLAVALGSVFSTARAGRSRSHPELAATPIPLEVEVPVLPCRGGPAVAERVFAPLGWEVEATPVALDEGHPEWGPSRYVRLRLTGEVRLSDALSQLYVLLPVLDESTHYWQGSDEVDKLLRSGSGWLAGHPDRELITRRYLGRAPGLAREALGRLAELDGTAPAPHDGVDAAVAEEERARRPLALLRQDAVAGVVRELGARSVLDLGCGQGQLVARLLATPGVERVGGCDVSAASLRAAARRLRTDDMSERQAERLTIFQGALTYEDDRFAGWDAAVLMEVVEHVDPGRLPALEHVVLGRARPGALVVTTPNREFNDRYPDLAPGAVRHPDHRFEWDRAGFAAWSDRVAAAYGYRVERRGVGEVDPERGTPTQMAVFTRDPQEAS</sequence>
<dbReference type="EC" id="2.1.1.386" evidence="11"/>
<evidence type="ECO:0000313" key="15">
    <source>
        <dbReference type="EMBL" id="GAA1931454.1"/>
    </source>
</evidence>
<comment type="caution">
    <text evidence="15">The sequence shown here is derived from an EMBL/GenBank/DDBJ whole genome shotgun (WGS) entry which is preliminary data.</text>
</comment>
<keyword evidence="5" id="KW-0808">Transferase</keyword>
<keyword evidence="9" id="KW-0694">RNA-binding</keyword>
<feature type="domain" description="Methyltransferase type 12" evidence="13">
    <location>
        <begin position="290"/>
        <end position="390"/>
    </location>
</feature>
<keyword evidence="7" id="KW-0479">Metal-binding</keyword>
<proteinExistence type="inferred from homology"/>
<dbReference type="InterPro" id="IPR029063">
    <property type="entry name" value="SAM-dependent_MTases_sf"/>
</dbReference>
<keyword evidence="10" id="KW-0943">RNA-mediated gene silencing</keyword>
<evidence type="ECO:0000256" key="5">
    <source>
        <dbReference type="ARBA" id="ARBA00022679"/>
    </source>
</evidence>
<dbReference type="EMBL" id="BAAAMY010000014">
    <property type="protein sequence ID" value="GAA1931454.1"/>
    <property type="molecule type" value="Genomic_DNA"/>
</dbReference>
<name>A0ABP5B525_9ACTN</name>
<dbReference type="InterPro" id="IPR024026">
    <property type="entry name" value="3'-RNA_MeTfrase_Hen1_bac"/>
</dbReference>
<comment type="similarity">
    <text evidence="2">Belongs to the methyltransferase superfamily. HEN1 family.</text>
</comment>
<dbReference type="InterPro" id="IPR024740">
    <property type="entry name" value="Hen1_N"/>
</dbReference>
<reference evidence="16" key="1">
    <citation type="journal article" date="2019" name="Int. J. Syst. Evol. Microbiol.">
        <title>The Global Catalogue of Microorganisms (GCM) 10K type strain sequencing project: providing services to taxonomists for standard genome sequencing and annotation.</title>
        <authorList>
            <consortium name="The Broad Institute Genomics Platform"/>
            <consortium name="The Broad Institute Genome Sequencing Center for Infectious Disease"/>
            <person name="Wu L."/>
            <person name="Ma J."/>
        </authorList>
    </citation>
    <scope>NUCLEOTIDE SEQUENCE [LARGE SCALE GENOMIC DNA]</scope>
    <source>
        <strain evidence="16">JCM 14046</strain>
    </source>
</reference>
<protein>
    <recommendedName>
        <fullName evidence="3">Small RNA 2'-O-methyltransferase</fullName>
        <ecNumber evidence="11">2.1.1.386</ecNumber>
    </recommendedName>
</protein>
<evidence type="ECO:0000259" key="13">
    <source>
        <dbReference type="Pfam" id="PF08242"/>
    </source>
</evidence>
<evidence type="ECO:0000256" key="2">
    <source>
        <dbReference type="ARBA" id="ARBA00009026"/>
    </source>
</evidence>
<dbReference type="NCBIfam" id="TIGR04074">
    <property type="entry name" value="bacter_Hen1"/>
    <property type="match status" value="1"/>
</dbReference>
<dbReference type="Gene3D" id="3.30.1610.20">
    <property type="entry name" value="Hen1, N-terminal domain"/>
    <property type="match status" value="1"/>
</dbReference>
<keyword evidence="16" id="KW-1185">Reference proteome</keyword>
<dbReference type="Pfam" id="PF08242">
    <property type="entry name" value="Methyltransf_12"/>
    <property type="match status" value="1"/>
</dbReference>
<dbReference type="InterPro" id="IPR038546">
    <property type="entry name" value="Hen1_N_sf"/>
</dbReference>
<keyword evidence="6" id="KW-0949">S-adenosyl-L-methionine</keyword>
<evidence type="ECO:0000256" key="8">
    <source>
        <dbReference type="ARBA" id="ARBA00022842"/>
    </source>
</evidence>
<dbReference type="Gene3D" id="3.40.50.150">
    <property type="entry name" value="Vaccinia Virus protein VP39"/>
    <property type="match status" value="1"/>
</dbReference>
<evidence type="ECO:0000259" key="14">
    <source>
        <dbReference type="Pfam" id="PF12623"/>
    </source>
</evidence>
<evidence type="ECO:0000256" key="7">
    <source>
        <dbReference type="ARBA" id="ARBA00022723"/>
    </source>
</evidence>
<dbReference type="Pfam" id="PF12623">
    <property type="entry name" value="Hen1_L"/>
    <property type="match status" value="1"/>
</dbReference>
<dbReference type="PANTHER" id="PTHR21404:SF3">
    <property type="entry name" value="SMALL RNA 2'-O-METHYLTRANSFERASE"/>
    <property type="match status" value="1"/>
</dbReference>
<evidence type="ECO:0000256" key="6">
    <source>
        <dbReference type="ARBA" id="ARBA00022691"/>
    </source>
</evidence>
<evidence type="ECO:0000256" key="4">
    <source>
        <dbReference type="ARBA" id="ARBA00022603"/>
    </source>
</evidence>
<gene>
    <name evidence="15" type="ORF">GCM10009737_36780</name>
</gene>
<dbReference type="InterPro" id="IPR013217">
    <property type="entry name" value="Methyltransf_12"/>
</dbReference>
<dbReference type="SUPFAM" id="SSF53335">
    <property type="entry name" value="S-adenosyl-L-methionine-dependent methyltransferases"/>
    <property type="match status" value="1"/>
</dbReference>
<feature type="domain" description="Hen1 N-terminal" evidence="14">
    <location>
        <begin position="1"/>
        <end position="242"/>
    </location>
</feature>
<evidence type="ECO:0000256" key="12">
    <source>
        <dbReference type="ARBA" id="ARBA00048418"/>
    </source>
</evidence>
<dbReference type="RefSeq" id="WP_344009383.1">
    <property type="nucleotide sequence ID" value="NZ_BAAAMY010000014.1"/>
</dbReference>
<dbReference type="InterPro" id="IPR026610">
    <property type="entry name" value="Hen1"/>
</dbReference>
<accession>A0ABP5B525</accession>
<evidence type="ECO:0000256" key="1">
    <source>
        <dbReference type="ARBA" id="ARBA00001946"/>
    </source>
</evidence>
<comment type="catalytic activity">
    <reaction evidence="12">
        <text>small RNA 3'-end nucleotide + S-adenosyl-L-methionine = small RNA 3'-end 2'-O-methylnucleotide + S-adenosyl-L-homocysteine + H(+)</text>
        <dbReference type="Rhea" id="RHEA:37887"/>
        <dbReference type="Rhea" id="RHEA-COMP:10415"/>
        <dbReference type="Rhea" id="RHEA-COMP:10416"/>
        <dbReference type="ChEBI" id="CHEBI:15378"/>
        <dbReference type="ChEBI" id="CHEBI:57856"/>
        <dbReference type="ChEBI" id="CHEBI:59789"/>
        <dbReference type="ChEBI" id="CHEBI:74896"/>
        <dbReference type="ChEBI" id="CHEBI:74898"/>
        <dbReference type="EC" id="2.1.1.386"/>
    </reaction>
</comment>
<comment type="cofactor">
    <cofactor evidence="1">
        <name>Mg(2+)</name>
        <dbReference type="ChEBI" id="CHEBI:18420"/>
    </cofactor>
</comment>
<keyword evidence="8" id="KW-0460">Magnesium</keyword>
<evidence type="ECO:0000256" key="11">
    <source>
        <dbReference type="ARBA" id="ARBA00035025"/>
    </source>
</evidence>
<dbReference type="Proteomes" id="UP001501612">
    <property type="component" value="Unassembled WGS sequence"/>
</dbReference>
<keyword evidence="4" id="KW-0489">Methyltransferase</keyword>
<evidence type="ECO:0000313" key="16">
    <source>
        <dbReference type="Proteomes" id="UP001501612"/>
    </source>
</evidence>
<evidence type="ECO:0000256" key="10">
    <source>
        <dbReference type="ARBA" id="ARBA00023158"/>
    </source>
</evidence>
<evidence type="ECO:0000256" key="9">
    <source>
        <dbReference type="ARBA" id="ARBA00022884"/>
    </source>
</evidence>
<dbReference type="PANTHER" id="PTHR21404">
    <property type="entry name" value="HEN1"/>
    <property type="match status" value="1"/>
</dbReference>
<organism evidence="15 16">
    <name type="scientific">Nocardioides lentus</name>
    <dbReference type="NCBI Taxonomy" id="338077"/>
    <lineage>
        <taxon>Bacteria</taxon>
        <taxon>Bacillati</taxon>
        <taxon>Actinomycetota</taxon>
        <taxon>Actinomycetes</taxon>
        <taxon>Propionibacteriales</taxon>
        <taxon>Nocardioidaceae</taxon>
        <taxon>Nocardioides</taxon>
    </lineage>
</organism>